<evidence type="ECO:0000256" key="1">
    <source>
        <dbReference type="SAM" id="MobiDB-lite"/>
    </source>
</evidence>
<protein>
    <recommendedName>
        <fullName evidence="2">Knl1 C-terminal RWD domain-containing protein</fullName>
    </recommendedName>
</protein>
<feature type="compositionally biased region" description="Polar residues" evidence="1">
    <location>
        <begin position="111"/>
        <end position="122"/>
    </location>
</feature>
<dbReference type="PANTHER" id="PTHR35707">
    <property type="entry name" value="OS06G0608100 PROTEIN"/>
    <property type="match status" value="1"/>
</dbReference>
<proteinExistence type="predicted"/>
<feature type="region of interest" description="Disordered" evidence="1">
    <location>
        <begin position="1"/>
        <end position="24"/>
    </location>
</feature>
<dbReference type="InterPro" id="IPR040850">
    <property type="entry name" value="Knl1_RWD_C"/>
</dbReference>
<gene>
    <name evidence="3" type="ORF">V5N11_025800</name>
</gene>
<feature type="region of interest" description="Disordered" evidence="1">
    <location>
        <begin position="37"/>
        <end position="140"/>
    </location>
</feature>
<keyword evidence="4" id="KW-1185">Reference proteome</keyword>
<feature type="compositionally biased region" description="Polar residues" evidence="1">
    <location>
        <begin position="197"/>
        <end position="206"/>
    </location>
</feature>
<dbReference type="Pfam" id="PF18210">
    <property type="entry name" value="Knl1_RWD_C"/>
    <property type="match status" value="1"/>
</dbReference>
<sequence length="1178" mass="130043">MASEKPEDPMNNTAGTDEESIAQRRKRLRRVSFADREITSVHIFNRDEDYETPPNSSASKPQNGEQADTSESEDKVIRFFGELSDREDTEGDGDGEEDEVIVEKSFLRPKNSPSSGGSTIGSARSDDDDEDNFFGPVSSHFINPGRLSDATISEEHHDITMDSTAFSMHFRSLARSESGDVRTPTSSHFPVEEKTPTEVTSRSDTGSAMLLTMPKKLFPKSPVPVDKGSGGRDSNEMSIVGENSRKYDYGYISPTLAALLEGESRDLVPTSLDDNVEARSPIHDFSLSPQNGRIPVGQAYKDSHGIYSSDACEILSPSGSGYLPQIVLQESGSQRCTKEASLSSSTIRRQCASLVGMLPQSLSCVTPSPQPGRSFMSWETRALVESLSTIQKSKSRLGLIPPSPGSALSQRIEKSKLQLSGFRSVTTPSTIGREEIGVRRDKHADIPITNLGDLLSEHDNRTPISEKKGMPDQPDQRSSGALSPAINIGNDNRTPVSELKGIPDQQSCGALSPAVDISDVFVRRSPEGNTNSEIEGSLFNQQQRNQTANTPEKFVSSLANSSNSTTSALKNLVTLHDQEQHTKAINKSENGDGNVTKECASNHSMNTLSDKVDSLLAESGVLLSETGFLNGSDQRKEKDSVLNKNQNRTNISAAQFLLKDNNHFKVHCETEVIPTEDFPAVVTENLPGTSGSSSVDRSKNEASHAKGPSRLKRKAKDVDCAVRNCSPKVRKSAQYISNPEIDHPDGNFDADTCRVVRGQVLNWVEIPGKVSVEIKQMLAPLANKLNSRLICKLEDILTHMKKVHLCEMLCLQIQSQKVRDDLSGAKTKRRADSRSLLCKLAYEKAKLELLHLKKEIMMKKFQAVNTSVQTSEILRLNCAKFLRQHGLHSSGLLTPEQPDEVTTSKRAEVTQEIKVFDTKIKNLIQCFPACDDTMTGELACAETIVIAEDNLKKRMSFRSIRQEILVWKVDCLGEWNDCQSIVLNYSGLFKQRITLKPGHPSCVVVSNSLSDTFTKHFPEMNVSIAFNSLFNAEDSRKYIGGSNILLEITQNISLLLHNLLDVAEEFQLARMNIPNLVQGNFDSASAEQLHLRITFMDCKNSRKLIVIFDVACLIHGKYPGDIVPCELLEVSGTKRDGVVSNHLKNEIEFAMNDVGLGYPRILRLCRCISKVLQSQRRR</sequence>
<dbReference type="Proteomes" id="UP001558713">
    <property type="component" value="Unassembled WGS sequence"/>
</dbReference>
<dbReference type="PANTHER" id="PTHR35707:SF1">
    <property type="entry name" value="SPC7 KINETOCHORE PROTEIN DOMAIN-CONTAINING PROTEIN"/>
    <property type="match status" value="1"/>
</dbReference>
<feature type="compositionally biased region" description="Polar residues" evidence="1">
    <location>
        <begin position="527"/>
        <end position="550"/>
    </location>
</feature>
<feature type="region of interest" description="Disordered" evidence="1">
    <location>
        <begin position="683"/>
        <end position="715"/>
    </location>
</feature>
<feature type="compositionally biased region" description="Basic and acidic residues" evidence="1">
    <location>
        <begin position="455"/>
        <end position="470"/>
    </location>
</feature>
<evidence type="ECO:0000259" key="2">
    <source>
        <dbReference type="Pfam" id="PF18210"/>
    </source>
</evidence>
<feature type="compositionally biased region" description="Basic and acidic residues" evidence="1">
    <location>
        <begin position="37"/>
        <end position="47"/>
    </location>
</feature>
<dbReference type="EMBL" id="JBANAX010000835">
    <property type="protein sequence ID" value="KAL1192022.1"/>
    <property type="molecule type" value="Genomic_DNA"/>
</dbReference>
<name>A0ABD0ZBF4_CARAN</name>
<organism evidence="3 4">
    <name type="scientific">Cardamine amara subsp. amara</name>
    <dbReference type="NCBI Taxonomy" id="228776"/>
    <lineage>
        <taxon>Eukaryota</taxon>
        <taxon>Viridiplantae</taxon>
        <taxon>Streptophyta</taxon>
        <taxon>Embryophyta</taxon>
        <taxon>Tracheophyta</taxon>
        <taxon>Spermatophyta</taxon>
        <taxon>Magnoliopsida</taxon>
        <taxon>eudicotyledons</taxon>
        <taxon>Gunneridae</taxon>
        <taxon>Pentapetalae</taxon>
        <taxon>rosids</taxon>
        <taxon>malvids</taxon>
        <taxon>Brassicales</taxon>
        <taxon>Brassicaceae</taxon>
        <taxon>Cardamineae</taxon>
        <taxon>Cardamine</taxon>
    </lineage>
</organism>
<dbReference type="AlphaFoldDB" id="A0ABD0ZBF4"/>
<feature type="domain" description="Knl1 C-terminal RWD" evidence="2">
    <location>
        <begin position="908"/>
        <end position="1062"/>
    </location>
</feature>
<feature type="region of interest" description="Disordered" evidence="1">
    <location>
        <begin position="176"/>
        <end position="238"/>
    </location>
</feature>
<evidence type="ECO:0000313" key="4">
    <source>
        <dbReference type="Proteomes" id="UP001558713"/>
    </source>
</evidence>
<feature type="compositionally biased region" description="Polar residues" evidence="1">
    <location>
        <begin position="53"/>
        <end position="69"/>
    </location>
</feature>
<comment type="caution">
    <text evidence="3">The sequence shown here is derived from an EMBL/GenBank/DDBJ whole genome shotgun (WGS) entry which is preliminary data.</text>
</comment>
<feature type="region of interest" description="Disordered" evidence="1">
    <location>
        <begin position="453"/>
        <end position="499"/>
    </location>
</feature>
<feature type="compositionally biased region" description="Polar residues" evidence="1">
    <location>
        <begin position="686"/>
        <end position="695"/>
    </location>
</feature>
<feature type="compositionally biased region" description="Acidic residues" evidence="1">
    <location>
        <begin position="85"/>
        <end position="100"/>
    </location>
</feature>
<evidence type="ECO:0000313" key="3">
    <source>
        <dbReference type="EMBL" id="KAL1192022.1"/>
    </source>
</evidence>
<accession>A0ABD0ZBF4</accession>
<feature type="region of interest" description="Disordered" evidence="1">
    <location>
        <begin position="526"/>
        <end position="561"/>
    </location>
</feature>
<reference evidence="3 4" key="1">
    <citation type="submission" date="2024-04" db="EMBL/GenBank/DDBJ databases">
        <title>Genome assembly C_amara_ONT_v2.</title>
        <authorList>
            <person name="Yant L."/>
            <person name="Moore C."/>
            <person name="Slenker M."/>
        </authorList>
    </citation>
    <scope>NUCLEOTIDE SEQUENCE [LARGE SCALE GENOMIC DNA]</scope>
    <source>
        <tissue evidence="3">Leaf</tissue>
    </source>
</reference>